<evidence type="ECO:0000256" key="2">
    <source>
        <dbReference type="ARBA" id="ARBA00007193"/>
    </source>
</evidence>
<keyword evidence="9" id="KW-0472">Membrane</keyword>
<keyword evidence="3 12" id="KW-0813">Transport</keyword>
<evidence type="ECO:0000256" key="3">
    <source>
        <dbReference type="ARBA" id="ARBA00022448"/>
    </source>
</evidence>
<evidence type="ECO:0000256" key="1">
    <source>
        <dbReference type="ARBA" id="ARBA00004141"/>
    </source>
</evidence>
<evidence type="ECO:0000256" key="10">
    <source>
        <dbReference type="ARBA" id="ARBA00023201"/>
    </source>
</evidence>
<dbReference type="Pfam" id="PF00858">
    <property type="entry name" value="ASC"/>
    <property type="match status" value="2"/>
</dbReference>
<dbReference type="GO" id="GO:0015280">
    <property type="term" value="F:ligand-gated sodium channel activity"/>
    <property type="evidence" value="ECO:0007669"/>
    <property type="project" value="TreeGrafter"/>
</dbReference>
<keyword evidence="7" id="KW-0915">Sodium</keyword>
<evidence type="ECO:0000256" key="5">
    <source>
        <dbReference type="ARBA" id="ARBA00022692"/>
    </source>
</evidence>
<organism evidence="13 14">
    <name type="scientific">Tigriopus californicus</name>
    <name type="common">Marine copepod</name>
    <dbReference type="NCBI Taxonomy" id="6832"/>
    <lineage>
        <taxon>Eukaryota</taxon>
        <taxon>Metazoa</taxon>
        <taxon>Ecdysozoa</taxon>
        <taxon>Arthropoda</taxon>
        <taxon>Crustacea</taxon>
        <taxon>Multicrustacea</taxon>
        <taxon>Hexanauplia</taxon>
        <taxon>Copepoda</taxon>
        <taxon>Harpacticoida</taxon>
        <taxon>Harpacticidae</taxon>
        <taxon>Tigriopus</taxon>
    </lineage>
</organism>
<keyword evidence="14" id="KW-1185">Reference proteome</keyword>
<evidence type="ECO:0000256" key="12">
    <source>
        <dbReference type="RuleBase" id="RU000679"/>
    </source>
</evidence>
<dbReference type="PRINTS" id="PR01078">
    <property type="entry name" value="AMINACHANNEL"/>
</dbReference>
<evidence type="ECO:0000256" key="6">
    <source>
        <dbReference type="ARBA" id="ARBA00022989"/>
    </source>
</evidence>
<keyword evidence="8 12" id="KW-0406">Ion transport</keyword>
<comment type="subcellular location">
    <subcellularLocation>
        <location evidence="1">Membrane</location>
        <topology evidence="1">Multi-pass membrane protein</topology>
    </subcellularLocation>
</comment>
<evidence type="ECO:0000256" key="8">
    <source>
        <dbReference type="ARBA" id="ARBA00023065"/>
    </source>
</evidence>
<feature type="non-terminal residue" evidence="13">
    <location>
        <position position="1"/>
    </location>
</feature>
<gene>
    <name evidence="13" type="ORF">TCAL_04960</name>
</gene>
<evidence type="ECO:0000256" key="11">
    <source>
        <dbReference type="ARBA" id="ARBA00023303"/>
    </source>
</evidence>
<dbReference type="GO" id="GO:0005886">
    <property type="term" value="C:plasma membrane"/>
    <property type="evidence" value="ECO:0007669"/>
    <property type="project" value="TreeGrafter"/>
</dbReference>
<sequence>QDFVHSNVVTTVDTMTAPLSEVFFPSVVVCNINQVRDSYFEELLANQKAMVQQSQAHNENLTLVEDVDVSGTHQLCKDMFIYSKWNGSTTFSFESERDFGTDYGICCWYTPQFNFTEIVRVSHEQGLEEPNWGHWFTNIEKGAKTGKDNGYTMLLDIESFDYKFFNEGSEGLKVALVHHLDMPIMRQIGFHISPGTENQIAVTPTLISTSKHAVERFVPEQRDCYCEDEISLKYLPRDHGYRYEMSNCLFEAAFENILEQCNCFPGFHTTGDESHSANYSTCIGDDLVCVNELMNRMGQFDHVVYQGKQVKCRSNCEDQINSVFVTSSTYPNKHVFVKRPEFCYTLIRLFKKCNSSKRYPVMRAYPGLCFILEEVDFLESRCQDQNVRWKDIREFIPNCNDTFCPLEEIDPYAKKFLKDVKTTKTSYIANSGGILGLCMGFSFISGAEVIFHFLSSIFPSLSAGKGGVPARKVSLDQNGPGIPGDENPAHPLVRKCPKHGCKLTRKKCHILRGRAGFPSCFKRGNPSHRVTKYPIYGPERFI</sequence>
<dbReference type="Gene3D" id="2.60.470.10">
    <property type="entry name" value="Acid-sensing ion channels like domains"/>
    <property type="match status" value="1"/>
</dbReference>
<dbReference type="EMBL" id="VCGU01000005">
    <property type="protein sequence ID" value="TRY74967.1"/>
    <property type="molecule type" value="Genomic_DNA"/>
</dbReference>
<evidence type="ECO:0000256" key="7">
    <source>
        <dbReference type="ARBA" id="ARBA00023053"/>
    </source>
</evidence>
<name>A0A553PBA9_TIGCA</name>
<evidence type="ECO:0000313" key="13">
    <source>
        <dbReference type="EMBL" id="TRY74967.1"/>
    </source>
</evidence>
<evidence type="ECO:0000313" key="14">
    <source>
        <dbReference type="Proteomes" id="UP000318571"/>
    </source>
</evidence>
<keyword evidence="4 12" id="KW-0894">Sodium channel</keyword>
<evidence type="ECO:0000256" key="9">
    <source>
        <dbReference type="ARBA" id="ARBA00023136"/>
    </source>
</evidence>
<dbReference type="Proteomes" id="UP000318571">
    <property type="component" value="Chromosome 2"/>
</dbReference>
<proteinExistence type="inferred from homology"/>
<keyword evidence="10 12" id="KW-0739">Sodium transport</keyword>
<dbReference type="InterPro" id="IPR001873">
    <property type="entry name" value="ENaC"/>
</dbReference>
<dbReference type="PANTHER" id="PTHR11690">
    <property type="entry name" value="AMILORIDE-SENSITIVE SODIUM CHANNEL-RELATED"/>
    <property type="match status" value="1"/>
</dbReference>
<dbReference type="AlphaFoldDB" id="A0A553PBA9"/>
<comment type="similarity">
    <text evidence="2 12">Belongs to the amiloride-sensitive sodium channel (TC 1.A.6) family.</text>
</comment>
<keyword evidence="11 12" id="KW-0407">Ion channel</keyword>
<evidence type="ECO:0008006" key="15">
    <source>
        <dbReference type="Google" id="ProtNLM"/>
    </source>
</evidence>
<keyword evidence="6" id="KW-1133">Transmembrane helix</keyword>
<evidence type="ECO:0000256" key="4">
    <source>
        <dbReference type="ARBA" id="ARBA00022461"/>
    </source>
</evidence>
<keyword evidence="5 12" id="KW-0812">Transmembrane</keyword>
<reference evidence="13 14" key="1">
    <citation type="journal article" date="2018" name="Nat. Ecol. Evol.">
        <title>Genomic signatures of mitonuclear coevolution across populations of Tigriopus californicus.</title>
        <authorList>
            <person name="Barreto F.S."/>
            <person name="Watson E.T."/>
            <person name="Lima T.G."/>
            <person name="Willett C.S."/>
            <person name="Edmands S."/>
            <person name="Li W."/>
            <person name="Burton R.S."/>
        </authorList>
    </citation>
    <scope>NUCLEOTIDE SEQUENCE [LARGE SCALE GENOMIC DNA]</scope>
    <source>
        <strain evidence="13 14">San Diego</strain>
    </source>
</reference>
<protein>
    <recommendedName>
        <fullName evidence="15">Pickpocket protein 28</fullName>
    </recommendedName>
</protein>
<comment type="caution">
    <text evidence="13">The sequence shown here is derived from an EMBL/GenBank/DDBJ whole genome shotgun (WGS) entry which is preliminary data.</text>
</comment>
<accession>A0A553PBA9</accession>
<dbReference type="PANTHER" id="PTHR11690:SF300">
    <property type="entry name" value="PICKPOCKET PROTEIN 19"/>
    <property type="match status" value="1"/>
</dbReference>